<sequence length="232" mass="25707">MAQQKRLYLEFVNEFTDRDFTFVFTQNFAFAFTPSNHDPVMANKIKPVAWHQAVIKSKNKAWFEFRGQNGITFGEYVKDSSSQTIYKPRQLLSTEDGLTWNIISREDYLTLFDTNPTTAPIGQIIVKNNANDSYVVGLSLDGAPTSVTHDPVKHGEQVEFGTLTYIAHLVSGPISDGQTLDESANENDYNLAVVTASPGPPTGSNTPAVPKLTVDYYKIDGIKSGFLKSSKL</sequence>
<keyword evidence="2" id="KW-1185">Reference proteome</keyword>
<name>A0A9N8V8L3_9GLOM</name>
<evidence type="ECO:0000313" key="1">
    <source>
        <dbReference type="EMBL" id="CAG8441165.1"/>
    </source>
</evidence>
<proteinExistence type="predicted"/>
<dbReference type="EMBL" id="CAJVPS010000018">
    <property type="protein sequence ID" value="CAG8441165.1"/>
    <property type="molecule type" value="Genomic_DNA"/>
</dbReference>
<organism evidence="1 2">
    <name type="scientific">Ambispora leptoticha</name>
    <dbReference type="NCBI Taxonomy" id="144679"/>
    <lineage>
        <taxon>Eukaryota</taxon>
        <taxon>Fungi</taxon>
        <taxon>Fungi incertae sedis</taxon>
        <taxon>Mucoromycota</taxon>
        <taxon>Glomeromycotina</taxon>
        <taxon>Glomeromycetes</taxon>
        <taxon>Archaeosporales</taxon>
        <taxon>Ambisporaceae</taxon>
        <taxon>Ambispora</taxon>
    </lineage>
</organism>
<gene>
    <name evidence="1" type="ORF">ALEPTO_LOCUS318</name>
</gene>
<comment type="caution">
    <text evidence="1">The sequence shown here is derived from an EMBL/GenBank/DDBJ whole genome shotgun (WGS) entry which is preliminary data.</text>
</comment>
<dbReference type="Proteomes" id="UP000789508">
    <property type="component" value="Unassembled WGS sequence"/>
</dbReference>
<dbReference type="OrthoDB" id="10490192at2759"/>
<evidence type="ECO:0000313" key="2">
    <source>
        <dbReference type="Proteomes" id="UP000789508"/>
    </source>
</evidence>
<dbReference type="AlphaFoldDB" id="A0A9N8V8L3"/>
<accession>A0A9N8V8L3</accession>
<protein>
    <submittedName>
        <fullName evidence="1">13844_t:CDS:1</fullName>
    </submittedName>
</protein>
<reference evidence="1" key="1">
    <citation type="submission" date="2021-06" db="EMBL/GenBank/DDBJ databases">
        <authorList>
            <person name="Kallberg Y."/>
            <person name="Tangrot J."/>
            <person name="Rosling A."/>
        </authorList>
    </citation>
    <scope>NUCLEOTIDE SEQUENCE</scope>
    <source>
        <strain evidence="1">FL130A</strain>
    </source>
</reference>